<dbReference type="Gene3D" id="3.20.20.70">
    <property type="entry name" value="Aldolase class I"/>
    <property type="match status" value="1"/>
</dbReference>
<proteinExistence type="predicted"/>
<feature type="domain" description="Thiamine phosphate synthase/TenI" evidence="3">
    <location>
        <begin position="19"/>
        <end position="177"/>
    </location>
</feature>
<name>A0A0A5FW44_9BACI</name>
<gene>
    <name evidence="4" type="ORF">N784_11465</name>
</gene>
<organism evidence="4 5">
    <name type="scientific">Pontibacillus litoralis JSM 072002</name>
    <dbReference type="NCBI Taxonomy" id="1385512"/>
    <lineage>
        <taxon>Bacteria</taxon>
        <taxon>Bacillati</taxon>
        <taxon>Bacillota</taxon>
        <taxon>Bacilli</taxon>
        <taxon>Bacillales</taxon>
        <taxon>Bacillaceae</taxon>
        <taxon>Pontibacillus</taxon>
    </lineage>
</organism>
<keyword evidence="2" id="KW-0784">Thiamine biosynthesis</keyword>
<dbReference type="InterPro" id="IPR022998">
    <property type="entry name" value="ThiamineP_synth_TenI"/>
</dbReference>
<dbReference type="STRING" id="1385512.N784_11465"/>
<keyword evidence="5" id="KW-1185">Reference proteome</keyword>
<dbReference type="Proteomes" id="UP000030401">
    <property type="component" value="Unassembled WGS sequence"/>
</dbReference>
<sequence>MEFHMLSDGQQQVGKFISVGREVIEHIDYIHIREKHRPARELVDWIEQLVENGIPLSKIVVNDRVDVAYALGVAGVHLTEKSLCPHTVKYAFPNLRIGKSVHSVLGAMTAEREGADYVFFGHIFETPSKRNVAPKGINMLEEVCQHVSIPVIAIGGVKPQHVKQIQRTGAQGMAVLSPFWHEKDPETLAASYRKETVL</sequence>
<evidence type="ECO:0000256" key="2">
    <source>
        <dbReference type="ARBA" id="ARBA00022977"/>
    </source>
</evidence>
<dbReference type="RefSeq" id="WP_052127341.1">
    <property type="nucleotide sequence ID" value="NZ_AVPG01000028.1"/>
</dbReference>
<comment type="caution">
    <text evidence="4">The sequence shown here is derived from an EMBL/GenBank/DDBJ whole genome shotgun (WGS) entry which is preliminary data.</text>
</comment>
<evidence type="ECO:0000256" key="1">
    <source>
        <dbReference type="ARBA" id="ARBA00004948"/>
    </source>
</evidence>
<dbReference type="GO" id="GO:0009228">
    <property type="term" value="P:thiamine biosynthetic process"/>
    <property type="evidence" value="ECO:0007669"/>
    <property type="project" value="UniProtKB-KW"/>
</dbReference>
<evidence type="ECO:0000313" key="4">
    <source>
        <dbReference type="EMBL" id="KGX84986.1"/>
    </source>
</evidence>
<dbReference type="InterPro" id="IPR036206">
    <property type="entry name" value="ThiamineP_synth_sf"/>
</dbReference>
<accession>A0A0A5FW44</accession>
<evidence type="ECO:0000313" key="5">
    <source>
        <dbReference type="Proteomes" id="UP000030401"/>
    </source>
</evidence>
<dbReference type="GO" id="GO:0005737">
    <property type="term" value="C:cytoplasm"/>
    <property type="evidence" value="ECO:0007669"/>
    <property type="project" value="TreeGrafter"/>
</dbReference>
<protein>
    <recommendedName>
        <fullName evidence="3">Thiamine phosphate synthase/TenI domain-containing protein</fullName>
    </recommendedName>
</protein>
<dbReference type="PANTHER" id="PTHR20857">
    <property type="entry name" value="THIAMINE-PHOSPHATE PYROPHOSPHORYLASE"/>
    <property type="match status" value="1"/>
</dbReference>
<reference evidence="4 5" key="1">
    <citation type="submission" date="2013-08" db="EMBL/GenBank/DDBJ databases">
        <authorList>
            <person name="Huang J."/>
            <person name="Wang G."/>
        </authorList>
    </citation>
    <scope>NUCLEOTIDE SEQUENCE [LARGE SCALE GENOMIC DNA]</scope>
    <source>
        <strain evidence="4 5">JSM 072002</strain>
    </source>
</reference>
<dbReference type="InterPro" id="IPR013785">
    <property type="entry name" value="Aldolase_TIM"/>
</dbReference>
<evidence type="ECO:0000259" key="3">
    <source>
        <dbReference type="Pfam" id="PF02581"/>
    </source>
</evidence>
<dbReference type="eggNOG" id="COG0352">
    <property type="taxonomic scope" value="Bacteria"/>
</dbReference>
<dbReference type="PANTHER" id="PTHR20857:SF22">
    <property type="entry name" value="THIAZOLE TAUTOMERASE"/>
    <property type="match status" value="1"/>
</dbReference>
<dbReference type="EMBL" id="AVPG01000028">
    <property type="protein sequence ID" value="KGX84986.1"/>
    <property type="molecule type" value="Genomic_DNA"/>
</dbReference>
<dbReference type="CDD" id="cd00564">
    <property type="entry name" value="TMP_TenI"/>
    <property type="match status" value="1"/>
</dbReference>
<comment type="pathway">
    <text evidence="1">Cofactor biosynthesis; thiamine diphosphate biosynthesis.</text>
</comment>
<dbReference type="AlphaFoldDB" id="A0A0A5FW44"/>
<dbReference type="GO" id="GO:0004789">
    <property type="term" value="F:thiamine-phosphate diphosphorylase activity"/>
    <property type="evidence" value="ECO:0007669"/>
    <property type="project" value="TreeGrafter"/>
</dbReference>
<dbReference type="SUPFAM" id="SSF51391">
    <property type="entry name" value="Thiamin phosphate synthase"/>
    <property type="match status" value="1"/>
</dbReference>
<dbReference type="Pfam" id="PF02581">
    <property type="entry name" value="TMP-TENI"/>
    <property type="match status" value="1"/>
</dbReference>